<feature type="chain" id="PRO_5024426858" evidence="1">
    <location>
        <begin position="25"/>
        <end position="251"/>
    </location>
</feature>
<organism evidence="2 3">
    <name type="scientific">Asparagus officinalis</name>
    <name type="common">Garden asparagus</name>
    <dbReference type="NCBI Taxonomy" id="4686"/>
    <lineage>
        <taxon>Eukaryota</taxon>
        <taxon>Viridiplantae</taxon>
        <taxon>Streptophyta</taxon>
        <taxon>Embryophyta</taxon>
        <taxon>Tracheophyta</taxon>
        <taxon>Spermatophyta</taxon>
        <taxon>Magnoliopsida</taxon>
        <taxon>Liliopsida</taxon>
        <taxon>Asparagales</taxon>
        <taxon>Asparagaceae</taxon>
        <taxon>Asparagoideae</taxon>
        <taxon>Asparagus</taxon>
    </lineage>
</organism>
<keyword evidence="3" id="KW-1185">Reference proteome</keyword>
<reference evidence="3" key="1">
    <citation type="journal article" date="2017" name="Nat. Commun.">
        <title>The asparagus genome sheds light on the origin and evolution of a young Y chromosome.</title>
        <authorList>
            <person name="Harkess A."/>
            <person name="Zhou J."/>
            <person name="Xu C."/>
            <person name="Bowers J.E."/>
            <person name="Van der Hulst R."/>
            <person name="Ayyampalayam S."/>
            <person name="Mercati F."/>
            <person name="Riccardi P."/>
            <person name="McKain M.R."/>
            <person name="Kakrana A."/>
            <person name="Tang H."/>
            <person name="Ray J."/>
            <person name="Groenendijk J."/>
            <person name="Arikit S."/>
            <person name="Mathioni S.M."/>
            <person name="Nakano M."/>
            <person name="Shan H."/>
            <person name="Telgmann-Rauber A."/>
            <person name="Kanno A."/>
            <person name="Yue Z."/>
            <person name="Chen H."/>
            <person name="Li W."/>
            <person name="Chen Y."/>
            <person name="Xu X."/>
            <person name="Zhang Y."/>
            <person name="Luo S."/>
            <person name="Chen H."/>
            <person name="Gao J."/>
            <person name="Mao Z."/>
            <person name="Pires J.C."/>
            <person name="Luo M."/>
            <person name="Kudrna D."/>
            <person name="Wing R.A."/>
            <person name="Meyers B.C."/>
            <person name="Yi K."/>
            <person name="Kong H."/>
            <person name="Lavrijsen P."/>
            <person name="Sunseri F."/>
            <person name="Falavigna A."/>
            <person name="Ye Y."/>
            <person name="Leebens-Mack J.H."/>
            <person name="Chen G."/>
        </authorList>
    </citation>
    <scope>NUCLEOTIDE SEQUENCE [LARGE SCALE GENOMIC DNA]</scope>
    <source>
        <strain evidence="3">cv. DH0086</strain>
    </source>
</reference>
<dbReference type="PANTHER" id="PTHR33566:SF6">
    <property type="entry name" value="PROTEIN DEFECTIVE IN MERISTEM SILENCING 3"/>
    <property type="match status" value="1"/>
</dbReference>
<proteinExistence type="predicted"/>
<sequence length="251" mass="27934">MASYNMHIVVLAFLLAIIFTSASSLTIVDEQGDIPTLDPITKLTQCLTGCGIRSTSCVVGCTNQGLQMPICVTNCVQANVRCLFSCVRIPVPSPPMATVLTKNMYWFKFRVGFHSFSSAFKKAISTALCSVVQAFCREEEQTSKVAKRRRDRFEQLRSKSVTCFDQFMNSIPFSSLPIVKIKVSTKDFLVANIDKMKVALSSNQLFVEIADILFESSKLDVIRPCYEAALEVYSLEDVLIVEIPCRGCSNF</sequence>
<evidence type="ECO:0000313" key="2">
    <source>
        <dbReference type="EMBL" id="ONK78067.1"/>
    </source>
</evidence>
<dbReference type="PANTHER" id="PTHR33566">
    <property type="entry name" value="EN/SPM-LIKE TRANSPOSON-RELATED"/>
    <property type="match status" value="1"/>
</dbReference>
<dbReference type="Proteomes" id="UP000243459">
    <property type="component" value="Chromosome 2"/>
</dbReference>
<dbReference type="AlphaFoldDB" id="A0A5P1FKW9"/>
<evidence type="ECO:0000313" key="3">
    <source>
        <dbReference type="Proteomes" id="UP000243459"/>
    </source>
</evidence>
<protein>
    <submittedName>
        <fullName evidence="2">Uncharacterized protein</fullName>
    </submittedName>
</protein>
<dbReference type="EMBL" id="CM007382">
    <property type="protein sequence ID" value="ONK78067.1"/>
    <property type="molecule type" value="Genomic_DNA"/>
</dbReference>
<feature type="signal peptide" evidence="1">
    <location>
        <begin position="1"/>
        <end position="24"/>
    </location>
</feature>
<evidence type="ECO:0000256" key="1">
    <source>
        <dbReference type="SAM" id="SignalP"/>
    </source>
</evidence>
<accession>A0A5P1FKW9</accession>
<keyword evidence="1" id="KW-0732">Signal</keyword>
<name>A0A5P1FKW9_ASPOF</name>
<gene>
    <name evidence="2" type="ORF">A4U43_C02F13920</name>
</gene>
<dbReference type="Gramene" id="ONK78067">
    <property type="protein sequence ID" value="ONK78067"/>
    <property type="gene ID" value="A4U43_C02F13920"/>
</dbReference>